<dbReference type="PANTHER" id="PTHR35174:SF4">
    <property type="entry name" value="BLL7163 PROTEIN"/>
    <property type="match status" value="1"/>
</dbReference>
<reference evidence="3 4" key="1">
    <citation type="submission" date="2024-08" db="EMBL/GenBank/DDBJ databases">
        <authorList>
            <person name="Ishaq N."/>
        </authorList>
    </citation>
    <scope>NUCLEOTIDE SEQUENCE [LARGE SCALE GENOMIC DNA]</scope>
    <source>
        <strain evidence="3 4">DSM 18651</strain>
    </source>
</reference>
<dbReference type="InterPro" id="IPR005545">
    <property type="entry name" value="YCII"/>
</dbReference>
<evidence type="ECO:0000259" key="2">
    <source>
        <dbReference type="Pfam" id="PF03795"/>
    </source>
</evidence>
<comment type="caution">
    <text evidence="3">The sequence shown here is derived from an EMBL/GenBank/DDBJ whole genome shotgun (WGS) entry which is preliminary data.</text>
</comment>
<sequence>MLVMVLIKATAAAEAGKLPPQTVRDAMDHYNKALLDAGIRRMAAGLKPSAEGKRLISDGNAISVVDGPFPGCEQLVSGFWLWEVRDIEEAMAWATRCPNPMEGAYEIELRPLYEASSLDGIKARKSDTATIVKGD</sequence>
<gene>
    <name evidence="3" type="ORF">ACCI49_19705</name>
</gene>
<evidence type="ECO:0000256" key="1">
    <source>
        <dbReference type="ARBA" id="ARBA00007689"/>
    </source>
</evidence>
<dbReference type="EMBL" id="JBGMEK010000072">
    <property type="protein sequence ID" value="MFA0813129.1"/>
    <property type="molecule type" value="Genomic_DNA"/>
</dbReference>
<protein>
    <submittedName>
        <fullName evidence="3">YciI family protein</fullName>
    </submittedName>
</protein>
<dbReference type="Proteomes" id="UP001569428">
    <property type="component" value="Unassembled WGS sequence"/>
</dbReference>
<proteinExistence type="inferred from homology"/>
<dbReference type="Gene3D" id="3.30.70.1060">
    <property type="entry name" value="Dimeric alpha+beta barrel"/>
    <property type="match status" value="1"/>
</dbReference>
<name>A0ABV4P561_9GAMM</name>
<evidence type="ECO:0000313" key="3">
    <source>
        <dbReference type="EMBL" id="MFA0813129.1"/>
    </source>
</evidence>
<evidence type="ECO:0000313" key="4">
    <source>
        <dbReference type="Proteomes" id="UP001569428"/>
    </source>
</evidence>
<dbReference type="Pfam" id="PF03795">
    <property type="entry name" value="YCII"/>
    <property type="match status" value="1"/>
</dbReference>
<dbReference type="InterPro" id="IPR011008">
    <property type="entry name" value="Dimeric_a/b-barrel"/>
</dbReference>
<dbReference type="PANTHER" id="PTHR35174">
    <property type="entry name" value="BLL7171 PROTEIN-RELATED"/>
    <property type="match status" value="1"/>
</dbReference>
<feature type="domain" description="YCII-related" evidence="2">
    <location>
        <begin position="1"/>
        <end position="107"/>
    </location>
</feature>
<keyword evidence="4" id="KW-1185">Reference proteome</keyword>
<comment type="similarity">
    <text evidence="1">Belongs to the YciI family.</text>
</comment>
<dbReference type="RefSeq" id="WP_371840895.1">
    <property type="nucleotide sequence ID" value="NZ_JBGMEK010000072.1"/>
</dbReference>
<accession>A0ABV4P561</accession>
<organism evidence="3 4">
    <name type="scientific">Microbulbifer epialgicus</name>
    <dbReference type="NCBI Taxonomy" id="393907"/>
    <lineage>
        <taxon>Bacteria</taxon>
        <taxon>Pseudomonadati</taxon>
        <taxon>Pseudomonadota</taxon>
        <taxon>Gammaproteobacteria</taxon>
        <taxon>Cellvibrionales</taxon>
        <taxon>Microbulbiferaceae</taxon>
        <taxon>Microbulbifer</taxon>
    </lineage>
</organism>
<dbReference type="SUPFAM" id="SSF54909">
    <property type="entry name" value="Dimeric alpha+beta barrel"/>
    <property type="match status" value="1"/>
</dbReference>